<keyword evidence="1" id="KW-0175">Coiled coil</keyword>
<protein>
    <recommendedName>
        <fullName evidence="4">Lipoprotein</fullName>
    </recommendedName>
</protein>
<gene>
    <name evidence="2" type="ORF">T190115A13A_190066</name>
</gene>
<evidence type="ECO:0008006" key="4">
    <source>
        <dbReference type="Google" id="ProtNLM"/>
    </source>
</evidence>
<feature type="coiled-coil region" evidence="1">
    <location>
        <begin position="15"/>
        <end position="42"/>
    </location>
</feature>
<dbReference type="EMBL" id="CAXJRC010000010">
    <property type="protein sequence ID" value="CAL2105822.1"/>
    <property type="molecule type" value="Genomic_DNA"/>
</dbReference>
<evidence type="ECO:0000313" key="2">
    <source>
        <dbReference type="EMBL" id="CAL2105822.1"/>
    </source>
</evidence>
<proteinExistence type="predicted"/>
<accession>A0ABP1F5X1</accession>
<reference evidence="2 3" key="1">
    <citation type="submission" date="2024-05" db="EMBL/GenBank/DDBJ databases">
        <authorList>
            <person name="Duchaud E."/>
        </authorList>
    </citation>
    <scope>NUCLEOTIDE SEQUENCE [LARGE SCALE GENOMIC DNA]</scope>
    <source>
        <strain evidence="2">Ena-SAMPLE-TAB-13-05-2024-13:56:06:370-140305</strain>
    </source>
</reference>
<dbReference type="RefSeq" id="WP_348737637.1">
    <property type="nucleotide sequence ID" value="NZ_CAXJRC010000010.1"/>
</dbReference>
<evidence type="ECO:0000256" key="1">
    <source>
        <dbReference type="SAM" id="Coils"/>
    </source>
</evidence>
<name>A0ABP1F5X1_9FLAO</name>
<evidence type="ECO:0000313" key="3">
    <source>
        <dbReference type="Proteomes" id="UP001497602"/>
    </source>
</evidence>
<sequence>MKKNIILLLALVLTISCENKKLEELNIKISRLEKLNKKLLDSLNKKTYERLINSNLWGISENNELITNKPNKFKFVFSSIQKLPEYNIYAITKKGDKKIRTLIYENYTDAQFEYSFIPESKSDNSFEIETLFSLDSITVEIPGKINMPLKD</sequence>
<organism evidence="2 3">
    <name type="scientific">Tenacibaculum vairaonense</name>
    <dbReference type="NCBI Taxonomy" id="3137860"/>
    <lineage>
        <taxon>Bacteria</taxon>
        <taxon>Pseudomonadati</taxon>
        <taxon>Bacteroidota</taxon>
        <taxon>Flavobacteriia</taxon>
        <taxon>Flavobacteriales</taxon>
        <taxon>Flavobacteriaceae</taxon>
        <taxon>Tenacibaculum</taxon>
    </lineage>
</organism>
<dbReference type="PROSITE" id="PS51257">
    <property type="entry name" value="PROKAR_LIPOPROTEIN"/>
    <property type="match status" value="1"/>
</dbReference>
<comment type="caution">
    <text evidence="2">The sequence shown here is derived from an EMBL/GenBank/DDBJ whole genome shotgun (WGS) entry which is preliminary data.</text>
</comment>
<dbReference type="Proteomes" id="UP001497602">
    <property type="component" value="Unassembled WGS sequence"/>
</dbReference>
<keyword evidence="3" id="KW-1185">Reference proteome</keyword>